<keyword evidence="10 11" id="KW-0234">DNA repair</keyword>
<keyword evidence="2 11" id="KW-0547">Nucleotide-binding</keyword>
<dbReference type="InterPro" id="IPR027417">
    <property type="entry name" value="P-loop_NTPase"/>
</dbReference>
<sequence>MKVGKFVCKECQAFYAKWIGKCDACGAWNSIVENATQNRAVNILELSSLTGDAQPVERFKTKISEFDYVCGGGIVLGSVILIGGDPGIGKSTLLLQISEAFKNQNVIYVSGEESIEQIKIRADRMKLQLDNLKCAYGTNLEQILYTLDSVKAGIVMIDSIQTMYDASSDTTPGSVAQVRLCGNKLIQWAKNSGVPLIIISHVNKDGIIAGPKVLEHMVDTVLYFEGSDSFRILRAIKNRFGSTNSMGIFEMRDKGLVPVDNASKSFLKNRSIIHGSCIFPGVEGNRPLLVEIQSLISNSYLQNPRRAVVGWDVQRLAMISAVLENQCKIILSGKDIYLNVVGGIRLLEPASDLAVAISLLSSWYKIAVPNNCIAFGEIGLSGEIRPISHVDQRLKEADKLGFTSACIPKGSEFSYDMKVLKFAHIKQVQAWMREQATMENT</sequence>
<keyword evidence="3 11" id="KW-0227">DNA damage</keyword>
<dbReference type="InterPro" id="IPR014721">
    <property type="entry name" value="Ribsml_uS5_D2-typ_fold_subgr"/>
</dbReference>
<organism evidence="15 16">
    <name type="scientific">Candidatus Cytomitobacter primus</name>
    <dbReference type="NCBI Taxonomy" id="2066024"/>
    <lineage>
        <taxon>Bacteria</taxon>
        <taxon>Pseudomonadati</taxon>
        <taxon>Pseudomonadota</taxon>
        <taxon>Alphaproteobacteria</taxon>
        <taxon>Holosporales</taxon>
        <taxon>Holosporaceae</taxon>
        <taxon>Candidatus Cytomitobacter</taxon>
    </lineage>
</organism>
<dbReference type="GO" id="GO:0005829">
    <property type="term" value="C:cytosol"/>
    <property type="evidence" value="ECO:0007669"/>
    <property type="project" value="TreeGrafter"/>
</dbReference>
<evidence type="ECO:0000256" key="5">
    <source>
        <dbReference type="ARBA" id="ARBA00022801"/>
    </source>
</evidence>
<keyword evidence="9 11" id="KW-0238">DNA-binding</keyword>
<keyword evidence="7 11" id="KW-0067">ATP-binding</keyword>
<dbReference type="SMART" id="SM00382">
    <property type="entry name" value="AAA"/>
    <property type="match status" value="1"/>
</dbReference>
<feature type="region of interest" description="Lon-protease-like" evidence="11">
    <location>
        <begin position="335"/>
        <end position="441"/>
    </location>
</feature>
<dbReference type="Gene3D" id="3.30.230.10">
    <property type="match status" value="1"/>
</dbReference>
<evidence type="ECO:0000256" key="12">
    <source>
        <dbReference type="NCBIfam" id="TIGR00416"/>
    </source>
</evidence>
<keyword evidence="8 11" id="KW-0346">Stress response</keyword>
<keyword evidence="4 13" id="KW-0863">Zinc-finger</keyword>
<evidence type="ECO:0000259" key="14">
    <source>
        <dbReference type="PROSITE" id="PS50162"/>
    </source>
</evidence>
<evidence type="ECO:0000256" key="7">
    <source>
        <dbReference type="ARBA" id="ARBA00022840"/>
    </source>
</evidence>
<dbReference type="SUPFAM" id="SSF54211">
    <property type="entry name" value="Ribosomal protein S5 domain 2-like"/>
    <property type="match status" value="1"/>
</dbReference>
<protein>
    <recommendedName>
        <fullName evidence="11 12">DNA repair protein RadA</fullName>
    </recommendedName>
</protein>
<dbReference type="GO" id="GO:0000725">
    <property type="term" value="P:recombinational repair"/>
    <property type="evidence" value="ECO:0007669"/>
    <property type="project" value="UniProtKB-UniRule"/>
</dbReference>
<dbReference type="RefSeq" id="WP_148971556.1">
    <property type="nucleotide sequence ID" value="NZ_CP043316.1"/>
</dbReference>
<dbReference type="InterPro" id="IPR020568">
    <property type="entry name" value="Ribosomal_Su5_D2-typ_SF"/>
</dbReference>
<evidence type="ECO:0000256" key="2">
    <source>
        <dbReference type="ARBA" id="ARBA00022741"/>
    </source>
</evidence>
<comment type="domain">
    <text evidence="11">The middle region has homology to RecA with ATPase motifs including the RadA KNRFG motif, while the C-terminus is homologous to Lon protease.</text>
</comment>
<dbReference type="PANTHER" id="PTHR32472">
    <property type="entry name" value="DNA REPAIR PROTEIN RADA"/>
    <property type="match status" value="1"/>
</dbReference>
<proteinExistence type="inferred from homology"/>
<evidence type="ECO:0000313" key="16">
    <source>
        <dbReference type="Proteomes" id="UP000325004"/>
    </source>
</evidence>
<keyword evidence="6 13" id="KW-0862">Zinc</keyword>
<evidence type="ECO:0000256" key="11">
    <source>
        <dbReference type="HAMAP-Rule" id="MF_01498"/>
    </source>
</evidence>
<feature type="domain" description="RecA family profile 1" evidence="14">
    <location>
        <begin position="55"/>
        <end position="202"/>
    </location>
</feature>
<dbReference type="PRINTS" id="PR01874">
    <property type="entry name" value="DNAREPAIRADA"/>
</dbReference>
<dbReference type="GO" id="GO:0016787">
    <property type="term" value="F:hydrolase activity"/>
    <property type="evidence" value="ECO:0007669"/>
    <property type="project" value="UniProtKB-KW"/>
</dbReference>
<gene>
    <name evidence="11 15" type="primary">radA</name>
    <name evidence="15" type="ORF">FZC34_00710</name>
</gene>
<dbReference type="Pfam" id="PF13541">
    <property type="entry name" value="ChlI"/>
    <property type="match status" value="1"/>
</dbReference>
<dbReference type="OrthoDB" id="9803906at2"/>
<evidence type="ECO:0000313" key="15">
    <source>
        <dbReference type="EMBL" id="QEK38440.1"/>
    </source>
</evidence>
<dbReference type="Gene3D" id="3.40.50.300">
    <property type="entry name" value="P-loop containing nucleotide triphosphate hydrolases"/>
    <property type="match status" value="1"/>
</dbReference>
<evidence type="ECO:0000256" key="10">
    <source>
        <dbReference type="ARBA" id="ARBA00023204"/>
    </source>
</evidence>
<dbReference type="GO" id="GO:0008270">
    <property type="term" value="F:zinc ion binding"/>
    <property type="evidence" value="ECO:0007669"/>
    <property type="project" value="UniProtKB-KW"/>
</dbReference>
<dbReference type="FunFam" id="3.40.50.300:FF:000050">
    <property type="entry name" value="DNA repair protein RadA"/>
    <property type="match status" value="1"/>
</dbReference>
<dbReference type="GO" id="GO:0003684">
    <property type="term" value="F:damaged DNA binding"/>
    <property type="evidence" value="ECO:0007669"/>
    <property type="project" value="InterPro"/>
</dbReference>
<dbReference type="InterPro" id="IPR004504">
    <property type="entry name" value="DNA_repair_RadA"/>
</dbReference>
<dbReference type="PROSITE" id="PS50162">
    <property type="entry name" value="RECA_2"/>
    <property type="match status" value="1"/>
</dbReference>
<dbReference type="Proteomes" id="UP000325004">
    <property type="component" value="Chromosome"/>
</dbReference>
<feature type="short sequence motif" description="RadA KNRFG motif" evidence="11">
    <location>
        <begin position="237"/>
        <end position="241"/>
    </location>
</feature>
<feature type="binding site" evidence="11">
    <location>
        <begin position="84"/>
        <end position="91"/>
    </location>
    <ligand>
        <name>ATP</name>
        <dbReference type="ChEBI" id="CHEBI:30616"/>
    </ligand>
</feature>
<dbReference type="GO" id="GO:0005524">
    <property type="term" value="F:ATP binding"/>
    <property type="evidence" value="ECO:0007669"/>
    <property type="project" value="UniProtKB-UniRule"/>
</dbReference>
<name>A0A5C0UFE8_9PROT</name>
<keyword evidence="16" id="KW-1185">Reference proteome</keyword>
<dbReference type="Pfam" id="PF18073">
    <property type="entry name" value="Zn_ribbon_LapB"/>
    <property type="match status" value="1"/>
</dbReference>
<evidence type="ECO:0000256" key="13">
    <source>
        <dbReference type="RuleBase" id="RU003555"/>
    </source>
</evidence>
<comment type="function">
    <text evidence="13">DNA-dependent ATPase involved in processing of recombination intermediates, plays a role in repairing DNA breaks. Stimulates the branch migration of RecA-mediated strand transfer reactions, allowing the 3' invading strand to extend heteroduplex DNA faster. Binds ssDNA in the presence of ADP but not other nucleotides, has ATPase activity that is stimulated by ssDNA and various branched DNA structures, but inhibited by SSB. Does not have RecA's homology-searching function.</text>
</comment>
<reference evidence="15 16" key="1">
    <citation type="submission" date="2019-08" db="EMBL/GenBank/DDBJ databases">
        <title>Highly reduced genomes of protist endosymbionts show evolutionary convergence.</title>
        <authorList>
            <person name="George E."/>
            <person name="Husnik F."/>
            <person name="Tashyreva D."/>
            <person name="Prokopchuk G."/>
            <person name="Horak A."/>
            <person name="Kwong W.K."/>
            <person name="Lukes J."/>
            <person name="Keeling P.J."/>
        </authorList>
    </citation>
    <scope>NUCLEOTIDE SEQUENCE [LARGE SCALE GENOMIC DNA]</scope>
    <source>
        <strain evidence="15">1604LC</strain>
    </source>
</reference>
<dbReference type="HAMAP" id="MF_01498">
    <property type="entry name" value="RadA_bact"/>
    <property type="match status" value="1"/>
</dbReference>
<dbReference type="AlphaFoldDB" id="A0A5C0UFE8"/>
<comment type="similarity">
    <text evidence="11 13">Belongs to the RecA family. RadA subfamily.</text>
</comment>
<evidence type="ECO:0000256" key="1">
    <source>
        <dbReference type="ARBA" id="ARBA00022723"/>
    </source>
</evidence>
<keyword evidence="1 11" id="KW-0479">Metal-binding</keyword>
<dbReference type="NCBIfam" id="TIGR00416">
    <property type="entry name" value="sms"/>
    <property type="match status" value="1"/>
</dbReference>
<dbReference type="KEGG" id="cpri:FZC34_00710"/>
<dbReference type="EMBL" id="CP043316">
    <property type="protein sequence ID" value="QEK38440.1"/>
    <property type="molecule type" value="Genomic_DNA"/>
</dbReference>
<dbReference type="GO" id="GO:0140664">
    <property type="term" value="F:ATP-dependent DNA damage sensor activity"/>
    <property type="evidence" value="ECO:0007669"/>
    <property type="project" value="InterPro"/>
</dbReference>
<dbReference type="SUPFAM" id="SSF52540">
    <property type="entry name" value="P-loop containing nucleoside triphosphate hydrolases"/>
    <property type="match status" value="1"/>
</dbReference>
<evidence type="ECO:0000256" key="9">
    <source>
        <dbReference type="ARBA" id="ARBA00023125"/>
    </source>
</evidence>
<evidence type="ECO:0000256" key="4">
    <source>
        <dbReference type="ARBA" id="ARBA00022771"/>
    </source>
</evidence>
<evidence type="ECO:0000256" key="3">
    <source>
        <dbReference type="ARBA" id="ARBA00022763"/>
    </source>
</evidence>
<evidence type="ECO:0000256" key="6">
    <source>
        <dbReference type="ARBA" id="ARBA00022833"/>
    </source>
</evidence>
<dbReference type="InterPro" id="IPR003593">
    <property type="entry name" value="AAA+_ATPase"/>
</dbReference>
<keyword evidence="5" id="KW-0378">Hydrolase</keyword>
<accession>A0A5C0UFE8</accession>
<evidence type="ECO:0000256" key="8">
    <source>
        <dbReference type="ARBA" id="ARBA00023016"/>
    </source>
</evidence>
<dbReference type="Pfam" id="PF13481">
    <property type="entry name" value="AAA_25"/>
    <property type="match status" value="1"/>
</dbReference>
<dbReference type="InterPro" id="IPR020588">
    <property type="entry name" value="RecA_ATP-bd"/>
</dbReference>
<comment type="function">
    <text evidence="11">Plays a role in repairing double-strand DNA breaks, probably involving stabilizing or processing branched DNA or blocked replication forks.</text>
</comment>
<dbReference type="InterPro" id="IPR041166">
    <property type="entry name" value="Rubredoxin_2"/>
</dbReference>
<dbReference type="CDD" id="cd01121">
    <property type="entry name" value="RadA_SMS_N"/>
    <property type="match status" value="1"/>
</dbReference>
<dbReference type="PANTHER" id="PTHR32472:SF10">
    <property type="entry name" value="DNA REPAIR PROTEIN RADA-LIKE PROTEIN"/>
    <property type="match status" value="1"/>
</dbReference>